<reference evidence="9 10" key="1">
    <citation type="submission" date="2022-09" db="EMBL/GenBank/DDBJ databases">
        <authorList>
            <person name="Palmer J.M."/>
        </authorList>
    </citation>
    <scope>NUCLEOTIDE SEQUENCE [LARGE SCALE GENOMIC DNA]</scope>
    <source>
        <strain evidence="9 10">DSM 7382</strain>
    </source>
</reference>
<dbReference type="Pfam" id="PF00271">
    <property type="entry name" value="Helicase_C"/>
    <property type="match status" value="1"/>
</dbReference>
<evidence type="ECO:0000259" key="8">
    <source>
        <dbReference type="PROSITE" id="PS51194"/>
    </source>
</evidence>
<keyword evidence="2" id="KW-0547">Nucleotide-binding</keyword>
<dbReference type="InterPro" id="IPR000330">
    <property type="entry name" value="SNF2_N"/>
</dbReference>
<evidence type="ECO:0000259" key="7">
    <source>
        <dbReference type="PROSITE" id="PS51192"/>
    </source>
</evidence>
<feature type="compositionally biased region" description="Basic and acidic residues" evidence="6">
    <location>
        <begin position="983"/>
        <end position="1003"/>
    </location>
</feature>
<evidence type="ECO:0000256" key="6">
    <source>
        <dbReference type="SAM" id="MobiDB-lite"/>
    </source>
</evidence>
<feature type="region of interest" description="Disordered" evidence="6">
    <location>
        <begin position="983"/>
        <end position="1029"/>
    </location>
</feature>
<name>A0AAW0FFP3_9APHY</name>
<dbReference type="InterPro" id="IPR049730">
    <property type="entry name" value="SNF2/RAD54-like_C"/>
</dbReference>
<evidence type="ECO:0000256" key="1">
    <source>
        <dbReference type="ARBA" id="ARBA00004123"/>
    </source>
</evidence>
<dbReference type="InterPro" id="IPR014001">
    <property type="entry name" value="Helicase_ATP-bd"/>
</dbReference>
<dbReference type="InterPro" id="IPR002464">
    <property type="entry name" value="DNA/RNA_helicase_DEAH_CS"/>
</dbReference>
<dbReference type="GO" id="GO:0005524">
    <property type="term" value="F:ATP binding"/>
    <property type="evidence" value="ECO:0007669"/>
    <property type="project" value="InterPro"/>
</dbReference>
<dbReference type="EMBL" id="JASBNA010000138">
    <property type="protein sequence ID" value="KAK7676066.1"/>
    <property type="molecule type" value="Genomic_DNA"/>
</dbReference>
<keyword evidence="4" id="KW-0067">ATP-binding</keyword>
<evidence type="ECO:0000256" key="3">
    <source>
        <dbReference type="ARBA" id="ARBA00022801"/>
    </source>
</evidence>
<dbReference type="InterPro" id="IPR050496">
    <property type="entry name" value="SNF2_RAD54_helicase_repair"/>
</dbReference>
<evidence type="ECO:0000256" key="2">
    <source>
        <dbReference type="ARBA" id="ARBA00022741"/>
    </source>
</evidence>
<feature type="domain" description="Helicase C-terminal" evidence="8">
    <location>
        <begin position="695"/>
        <end position="850"/>
    </location>
</feature>
<dbReference type="InterPro" id="IPR001650">
    <property type="entry name" value="Helicase_C-like"/>
</dbReference>
<feature type="compositionally biased region" description="Acidic residues" evidence="6">
    <location>
        <begin position="189"/>
        <end position="207"/>
    </location>
</feature>
<comment type="caution">
    <text evidence="9">The sequence shown here is derived from an EMBL/GenBank/DDBJ whole genome shotgun (WGS) entry which is preliminary data.</text>
</comment>
<feature type="compositionally biased region" description="Acidic residues" evidence="6">
    <location>
        <begin position="109"/>
        <end position="125"/>
    </location>
</feature>
<comment type="subcellular location">
    <subcellularLocation>
        <location evidence="1">Nucleus</location>
    </subcellularLocation>
</comment>
<dbReference type="InterPro" id="IPR027417">
    <property type="entry name" value="P-loop_NTPase"/>
</dbReference>
<feature type="compositionally biased region" description="Acidic residues" evidence="6">
    <location>
        <begin position="146"/>
        <end position="155"/>
    </location>
</feature>
<protein>
    <submittedName>
        <fullName evidence="9">Uncharacterized protein</fullName>
    </submittedName>
</protein>
<dbReference type="SMART" id="SM00487">
    <property type="entry name" value="DEXDc"/>
    <property type="match status" value="1"/>
</dbReference>
<dbReference type="Gene3D" id="3.40.50.300">
    <property type="entry name" value="P-loop containing nucleotide triphosphate hydrolases"/>
    <property type="match status" value="1"/>
</dbReference>
<evidence type="ECO:0000313" key="10">
    <source>
        <dbReference type="Proteomes" id="UP001385951"/>
    </source>
</evidence>
<feature type="region of interest" description="Disordered" evidence="6">
    <location>
        <begin position="1"/>
        <end position="295"/>
    </location>
</feature>
<dbReference type="FunFam" id="3.40.50.10810:FF:000019">
    <property type="entry name" value="DNA excision repair protein ERCC-6-like 2 isoform X1"/>
    <property type="match status" value="1"/>
</dbReference>
<dbReference type="SMART" id="SM00490">
    <property type="entry name" value="HELICc"/>
    <property type="match status" value="1"/>
</dbReference>
<keyword evidence="10" id="KW-1185">Reference proteome</keyword>
<feature type="compositionally biased region" description="Acidic residues" evidence="6">
    <location>
        <begin position="246"/>
        <end position="266"/>
    </location>
</feature>
<evidence type="ECO:0000256" key="5">
    <source>
        <dbReference type="ARBA" id="ARBA00023242"/>
    </source>
</evidence>
<keyword evidence="3" id="KW-0378">Hydrolase</keyword>
<evidence type="ECO:0000256" key="4">
    <source>
        <dbReference type="ARBA" id="ARBA00022840"/>
    </source>
</evidence>
<dbReference type="Proteomes" id="UP001385951">
    <property type="component" value="Unassembled WGS sequence"/>
</dbReference>
<organism evidence="9 10">
    <name type="scientific">Cerrena zonata</name>
    <dbReference type="NCBI Taxonomy" id="2478898"/>
    <lineage>
        <taxon>Eukaryota</taxon>
        <taxon>Fungi</taxon>
        <taxon>Dikarya</taxon>
        <taxon>Basidiomycota</taxon>
        <taxon>Agaricomycotina</taxon>
        <taxon>Agaricomycetes</taxon>
        <taxon>Polyporales</taxon>
        <taxon>Cerrenaceae</taxon>
        <taxon>Cerrena</taxon>
    </lineage>
</organism>
<accession>A0AAW0FFP3</accession>
<dbReference type="Gene3D" id="3.40.50.10810">
    <property type="entry name" value="Tandem AAA-ATPase domain"/>
    <property type="match status" value="1"/>
</dbReference>
<dbReference type="PROSITE" id="PS51194">
    <property type="entry name" value="HELICASE_CTER"/>
    <property type="match status" value="1"/>
</dbReference>
<dbReference type="InterPro" id="IPR038718">
    <property type="entry name" value="SNF2-like_sf"/>
</dbReference>
<dbReference type="PROSITE" id="PS00690">
    <property type="entry name" value="DEAH_ATP_HELICASE"/>
    <property type="match status" value="1"/>
</dbReference>
<gene>
    <name evidence="9" type="ORF">QCA50_020990</name>
</gene>
<feature type="compositionally biased region" description="Basic and acidic residues" evidence="6">
    <location>
        <begin position="1"/>
        <end position="11"/>
    </location>
</feature>
<dbReference type="GO" id="GO:0016787">
    <property type="term" value="F:hydrolase activity"/>
    <property type="evidence" value="ECO:0007669"/>
    <property type="project" value="UniProtKB-KW"/>
</dbReference>
<keyword evidence="5" id="KW-0539">Nucleus</keyword>
<sequence length="1083" mass="122709">MALHKTTDTVSKKSFVHSAPVPLDPDSDPDFNPGAVTFSPPPKEKRKLTRKRGQEGPSTSRPRGRKPKTEPFSGIRGGRKEKKGHPDSPQVAQRQSEFASHFKDLDLQSADEAEDVDDEEEDDIENIDKDSQPKVTTDEYGLADVSDGETEDQDPDASRAISIAEADRALLNLPPLTEDPPVTKRPAPTDDDSVTESETEPEPDEEIPPPPPQLDVHIGTKRKLTDEDEENGSSSTSKKAKASQPAEDDSVTEPESETEPESDDDYLPNSEFNPRPDMKPLKGQTFQPPFYLDPQDKTIKIPSSLNTHYREYQRDGVVFFYERYKKGRGGLLGDDMGLGKTLQVIGFLSAIMRKLGDERDMKRRYNHVSKLQDNEMWKKHKKLPPANQTWPTALIIAPSSVVGNWERELQKWGYFDIGIYSGPDKEYALKNFKMGRLDILLMSFESALRDIELIYDLAISVIIVDEVHRVKNPRAKSTIAFHRFECTVRFGLTGTAIQNSYKELWNILNWTYPGCVGSNKQWQGYIDGPLTKGQSKSASAEERLQAVLVAKILKDKVLPNHFLRRTKSIIQDQLPEKIDEVVFCPLSPKQIEVYKRILDSEPVRNLVRKDEPCSCGSRAKRKECCHPYEKGALFKYVSTLIKISNHLALILPSPSDSPEQIARNRELAEIAFPDETTPKFGPAMLLPKFCGKWLVLETLLHEWKKDPSNKVLIFTKSVKLLDMLDFHLKTKGLGLLRLEGKTPPSERMPLIDRFHEDPDIFVFLVSTLAGGTGLNLTGANKVVIFDPNWNPAHDLQAMDRAYRFGQTRNVSVYRLLGAGSIEELIYARQVYKQQQMAVGYDASLQTRYFEGVQGEKDKQGELFGIKNLFKLQEGTLATKMAIERATTTDLNWALAHMESKTKRRIAEGAVDLVREAKPKGEKEYDDLDGLELLLFDDSAPDPGRDDVHKILNDIGVGYTHRNEHLIKNNAIEERRVRALLEEKKKAKQQAREKSARRKSDTAKKRQSPQPAWPPKRRHHKPPMTAEQKLQARQLAMVDLGLITSVDDVRAFAQEFTCKSEEEQRALLSRLDEHSKQMQKRKKT</sequence>
<dbReference type="SUPFAM" id="SSF52540">
    <property type="entry name" value="P-loop containing nucleoside triphosphate hydrolases"/>
    <property type="match status" value="2"/>
</dbReference>
<feature type="domain" description="Helicase ATP-binding" evidence="7">
    <location>
        <begin position="321"/>
        <end position="514"/>
    </location>
</feature>
<dbReference type="Pfam" id="PF00176">
    <property type="entry name" value="SNF2-rel_dom"/>
    <property type="match status" value="1"/>
</dbReference>
<dbReference type="GO" id="GO:0005634">
    <property type="term" value="C:nucleus"/>
    <property type="evidence" value="ECO:0007669"/>
    <property type="project" value="UniProtKB-SubCell"/>
</dbReference>
<dbReference type="PROSITE" id="PS51192">
    <property type="entry name" value="HELICASE_ATP_BIND_1"/>
    <property type="match status" value="1"/>
</dbReference>
<evidence type="ECO:0000313" key="9">
    <source>
        <dbReference type="EMBL" id="KAK7676066.1"/>
    </source>
</evidence>
<dbReference type="AlphaFoldDB" id="A0AAW0FFP3"/>
<dbReference type="PANTHER" id="PTHR45629:SF7">
    <property type="entry name" value="DNA EXCISION REPAIR PROTEIN ERCC-6-RELATED"/>
    <property type="match status" value="1"/>
</dbReference>
<dbReference type="PANTHER" id="PTHR45629">
    <property type="entry name" value="SNF2/RAD54 FAMILY MEMBER"/>
    <property type="match status" value="1"/>
</dbReference>
<dbReference type="CDD" id="cd18793">
    <property type="entry name" value="SF2_C_SNF"/>
    <property type="match status" value="1"/>
</dbReference>
<proteinExistence type="predicted"/>